<keyword evidence="2" id="KW-1015">Disulfide bond</keyword>
<reference evidence="4" key="2">
    <citation type="submission" date="2025-09" db="UniProtKB">
        <authorList>
            <consortium name="Ensembl"/>
        </authorList>
    </citation>
    <scope>IDENTIFICATION</scope>
</reference>
<evidence type="ECO:0000256" key="2">
    <source>
        <dbReference type="ARBA" id="ARBA00023157"/>
    </source>
</evidence>
<dbReference type="AlphaFoldDB" id="A0A3B4AI60"/>
<dbReference type="GO" id="GO:0008046">
    <property type="term" value="F:axon guidance receptor activity"/>
    <property type="evidence" value="ECO:0007669"/>
    <property type="project" value="TreeGrafter"/>
</dbReference>
<dbReference type="SMART" id="SM00408">
    <property type="entry name" value="IGc2"/>
    <property type="match status" value="2"/>
</dbReference>
<dbReference type="InterPro" id="IPR013783">
    <property type="entry name" value="Ig-like_fold"/>
</dbReference>
<dbReference type="Pfam" id="PF13927">
    <property type="entry name" value="Ig_3"/>
    <property type="match status" value="1"/>
</dbReference>
<dbReference type="SMART" id="SM00409">
    <property type="entry name" value="IG"/>
    <property type="match status" value="2"/>
</dbReference>
<dbReference type="InterPro" id="IPR003599">
    <property type="entry name" value="Ig_sub"/>
</dbReference>
<dbReference type="PANTHER" id="PTHR45080">
    <property type="entry name" value="CONTACTIN 5"/>
    <property type="match status" value="1"/>
</dbReference>
<evidence type="ECO:0000313" key="5">
    <source>
        <dbReference type="Proteomes" id="UP000261520"/>
    </source>
</evidence>
<dbReference type="InterPro" id="IPR013098">
    <property type="entry name" value="Ig_I-set"/>
</dbReference>
<dbReference type="InterPro" id="IPR036179">
    <property type="entry name" value="Ig-like_dom_sf"/>
</dbReference>
<dbReference type="PROSITE" id="PS50835">
    <property type="entry name" value="IG_LIKE"/>
    <property type="match status" value="2"/>
</dbReference>
<evidence type="ECO:0000259" key="3">
    <source>
        <dbReference type="PROSITE" id="PS50835"/>
    </source>
</evidence>
<dbReference type="GO" id="GO:0030424">
    <property type="term" value="C:axon"/>
    <property type="evidence" value="ECO:0007669"/>
    <property type="project" value="TreeGrafter"/>
</dbReference>
<feature type="domain" description="Ig-like" evidence="3">
    <location>
        <begin position="33"/>
        <end position="115"/>
    </location>
</feature>
<dbReference type="GO" id="GO:0007156">
    <property type="term" value="P:homophilic cell adhesion via plasma membrane adhesion molecules"/>
    <property type="evidence" value="ECO:0007669"/>
    <property type="project" value="TreeGrafter"/>
</dbReference>
<dbReference type="Proteomes" id="UP000261520">
    <property type="component" value="Unplaced"/>
</dbReference>
<dbReference type="InterPro" id="IPR050958">
    <property type="entry name" value="Cell_Adh-Cytoskel_Orgn"/>
</dbReference>
<evidence type="ECO:0000256" key="1">
    <source>
        <dbReference type="ARBA" id="ARBA00022729"/>
    </source>
</evidence>
<dbReference type="InterPro" id="IPR007110">
    <property type="entry name" value="Ig-like_dom"/>
</dbReference>
<evidence type="ECO:0000313" key="4">
    <source>
        <dbReference type="Ensembl" id="ENSPMGP00000016294.1"/>
    </source>
</evidence>
<dbReference type="GO" id="GO:0043025">
    <property type="term" value="C:neuronal cell body"/>
    <property type="evidence" value="ECO:0007669"/>
    <property type="project" value="TreeGrafter"/>
</dbReference>
<reference evidence="4" key="1">
    <citation type="submission" date="2025-08" db="UniProtKB">
        <authorList>
            <consortium name="Ensembl"/>
        </authorList>
    </citation>
    <scope>IDENTIFICATION</scope>
</reference>
<dbReference type="SUPFAM" id="SSF48726">
    <property type="entry name" value="Immunoglobulin"/>
    <property type="match status" value="2"/>
</dbReference>
<name>A0A3B4AI60_9GOBI</name>
<accession>A0A3B4AI60</accession>
<dbReference type="CDD" id="cd00096">
    <property type="entry name" value="Ig"/>
    <property type="match status" value="1"/>
</dbReference>
<dbReference type="PANTHER" id="PTHR45080:SF8">
    <property type="entry name" value="IG-LIKE DOMAIN-CONTAINING PROTEIN"/>
    <property type="match status" value="1"/>
</dbReference>
<feature type="domain" description="Ig-like" evidence="3">
    <location>
        <begin position="116"/>
        <end position="206"/>
    </location>
</feature>
<proteinExistence type="predicted"/>
<dbReference type="Pfam" id="PF07679">
    <property type="entry name" value="I-set"/>
    <property type="match status" value="1"/>
</dbReference>
<protein>
    <recommendedName>
        <fullName evidence="3">Ig-like domain-containing protein</fullName>
    </recommendedName>
</protein>
<dbReference type="Ensembl" id="ENSPMGT00000017387.1">
    <property type="protein sequence ID" value="ENSPMGP00000016294.1"/>
    <property type="gene ID" value="ENSPMGG00000013370.1"/>
</dbReference>
<dbReference type="Gene3D" id="2.60.40.10">
    <property type="entry name" value="Immunoglobulins"/>
    <property type="match status" value="2"/>
</dbReference>
<organism evidence="4 5">
    <name type="scientific">Periophthalmus magnuspinnatus</name>
    <dbReference type="NCBI Taxonomy" id="409849"/>
    <lineage>
        <taxon>Eukaryota</taxon>
        <taxon>Metazoa</taxon>
        <taxon>Chordata</taxon>
        <taxon>Craniata</taxon>
        <taxon>Vertebrata</taxon>
        <taxon>Euteleostomi</taxon>
        <taxon>Actinopterygii</taxon>
        <taxon>Neopterygii</taxon>
        <taxon>Teleostei</taxon>
        <taxon>Neoteleostei</taxon>
        <taxon>Acanthomorphata</taxon>
        <taxon>Gobiaria</taxon>
        <taxon>Gobiiformes</taxon>
        <taxon>Gobioidei</taxon>
        <taxon>Gobiidae</taxon>
        <taxon>Oxudercinae</taxon>
        <taxon>Periophthalmus</taxon>
    </lineage>
</organism>
<dbReference type="GO" id="GO:0050808">
    <property type="term" value="P:synapse organization"/>
    <property type="evidence" value="ECO:0007669"/>
    <property type="project" value="TreeGrafter"/>
</dbReference>
<dbReference type="STRING" id="409849.ENSPMGP00000016294"/>
<keyword evidence="5" id="KW-1185">Reference proteome</keyword>
<dbReference type="GO" id="GO:0005886">
    <property type="term" value="C:plasma membrane"/>
    <property type="evidence" value="ECO:0007669"/>
    <property type="project" value="TreeGrafter"/>
</dbReference>
<keyword evidence="1" id="KW-0732">Signal</keyword>
<sequence>MNSYTGQEEDRDITSSWAMIRKGGNGHVQTALEGSKVKLDCNVIASEPQIKVEWMLPDMSILENSNNKIEITQNGELVILNVTLLDSGVYHCMIKTIAGVDLVPFRVTIKEKSLSPKAFNGKKFELEKGDSLTLPCNVTSAQPSQTLWYLPKNQILLPTQQTRHAQVMNNGTLVVKKVTSEDAGEYSCLASNLYGVDMIAHVVEVKSDKPNAKIEVKNYCHCYCSNPTK</sequence>
<dbReference type="InterPro" id="IPR003598">
    <property type="entry name" value="Ig_sub2"/>
</dbReference>